<reference evidence="6" key="1">
    <citation type="journal article" date="2020" name="mSystems">
        <title>Genome- and Community-Level Interaction Insights into Carbon Utilization and Element Cycling Functions of Hydrothermarchaeota in Hydrothermal Sediment.</title>
        <authorList>
            <person name="Zhou Z."/>
            <person name="Liu Y."/>
            <person name="Xu W."/>
            <person name="Pan J."/>
            <person name="Luo Z.H."/>
            <person name="Li M."/>
        </authorList>
    </citation>
    <scope>NUCLEOTIDE SEQUENCE [LARGE SCALE GENOMIC DNA]</scope>
    <source>
        <strain evidence="6">SpSt-456</strain>
    </source>
</reference>
<dbReference type="InterPro" id="IPR036388">
    <property type="entry name" value="WH-like_DNA-bd_sf"/>
</dbReference>
<sequence length="309" mass="34408">MDIRRLEVFCKVVEMGSFTKAAEAVLLSQPTISEHIKTLEEMVGERLVDRLGREALPTPAGKILYRYAKKIIQIKDEAVQAMAAYRGDLAGELHLGASTIPGTYILPRLIGLFKQRHPEVQISIHIAGTKDIAEAVAEGHQELGLVGSQWKDRRLSFERIFSDELVLAVPKDHPWTRESAIALERLAEEPFIARHRGSGTRMVTYEILENAGFDPARLRVVAEMGTTEAVRQSIKAGIGVSILSRQAVAEDVAYGTLAVVPIQGVVFRRPFYLVKRKGREASPVCTAFEEHLRTHNHEADFSAAPFRTY</sequence>
<keyword evidence="2" id="KW-0805">Transcription regulation</keyword>
<protein>
    <submittedName>
        <fullName evidence="6">LysR family transcriptional regulator</fullName>
    </submittedName>
</protein>
<gene>
    <name evidence="6" type="ORF">ENS06_12175</name>
</gene>
<dbReference type="Gene3D" id="3.40.190.290">
    <property type="match status" value="1"/>
</dbReference>
<dbReference type="InterPro" id="IPR047788">
    <property type="entry name" value="LysR-like_Sec_metab"/>
</dbReference>
<dbReference type="SUPFAM" id="SSF53850">
    <property type="entry name" value="Periplasmic binding protein-like II"/>
    <property type="match status" value="1"/>
</dbReference>
<proteinExistence type="inferred from homology"/>
<dbReference type="Gene3D" id="1.10.10.10">
    <property type="entry name" value="Winged helix-like DNA-binding domain superfamily/Winged helix DNA-binding domain"/>
    <property type="match status" value="1"/>
</dbReference>
<dbReference type="InterPro" id="IPR036390">
    <property type="entry name" value="WH_DNA-bd_sf"/>
</dbReference>
<keyword evidence="3" id="KW-0238">DNA-binding</keyword>
<dbReference type="Pfam" id="PF00126">
    <property type="entry name" value="HTH_1"/>
    <property type="match status" value="1"/>
</dbReference>
<dbReference type="EMBL" id="DSTK01000036">
    <property type="protein sequence ID" value="HFK98060.1"/>
    <property type="molecule type" value="Genomic_DNA"/>
</dbReference>
<dbReference type="PRINTS" id="PR00039">
    <property type="entry name" value="HTHLYSR"/>
</dbReference>
<comment type="similarity">
    <text evidence="1">Belongs to the LysR transcriptional regulatory family.</text>
</comment>
<dbReference type="CDD" id="cd08420">
    <property type="entry name" value="PBP2_CysL_like"/>
    <property type="match status" value="1"/>
</dbReference>
<dbReference type="AlphaFoldDB" id="A0A832A7Z2"/>
<evidence type="ECO:0000256" key="2">
    <source>
        <dbReference type="ARBA" id="ARBA00023015"/>
    </source>
</evidence>
<evidence type="ECO:0000313" key="6">
    <source>
        <dbReference type="EMBL" id="HFK98060.1"/>
    </source>
</evidence>
<comment type="caution">
    <text evidence="6">The sequence shown here is derived from an EMBL/GenBank/DDBJ whole genome shotgun (WGS) entry which is preliminary data.</text>
</comment>
<dbReference type="PROSITE" id="PS50931">
    <property type="entry name" value="HTH_LYSR"/>
    <property type="match status" value="1"/>
</dbReference>
<dbReference type="PANTHER" id="PTHR30126:SF40">
    <property type="entry name" value="HTH-TYPE TRANSCRIPTIONAL REGULATOR GLTR"/>
    <property type="match status" value="1"/>
</dbReference>
<dbReference type="GO" id="GO:0003700">
    <property type="term" value="F:DNA-binding transcription factor activity"/>
    <property type="evidence" value="ECO:0007669"/>
    <property type="project" value="InterPro"/>
</dbReference>
<evidence type="ECO:0000259" key="5">
    <source>
        <dbReference type="PROSITE" id="PS50931"/>
    </source>
</evidence>
<evidence type="ECO:0000256" key="3">
    <source>
        <dbReference type="ARBA" id="ARBA00023125"/>
    </source>
</evidence>
<feature type="domain" description="HTH lysR-type" evidence="5">
    <location>
        <begin position="1"/>
        <end position="58"/>
    </location>
</feature>
<dbReference type="InterPro" id="IPR005119">
    <property type="entry name" value="LysR_subst-bd"/>
</dbReference>
<organism evidence="6">
    <name type="scientific">Desulfacinum infernum</name>
    <dbReference type="NCBI Taxonomy" id="35837"/>
    <lineage>
        <taxon>Bacteria</taxon>
        <taxon>Pseudomonadati</taxon>
        <taxon>Thermodesulfobacteriota</taxon>
        <taxon>Syntrophobacteria</taxon>
        <taxon>Syntrophobacterales</taxon>
        <taxon>Syntrophobacteraceae</taxon>
        <taxon>Desulfacinum</taxon>
    </lineage>
</organism>
<keyword evidence="4" id="KW-0804">Transcription</keyword>
<accession>A0A832A7Z2</accession>
<dbReference type="Pfam" id="PF03466">
    <property type="entry name" value="LysR_substrate"/>
    <property type="match status" value="1"/>
</dbReference>
<dbReference type="NCBIfam" id="NF040786">
    <property type="entry name" value="LysR_Sec_metab"/>
    <property type="match status" value="1"/>
</dbReference>
<dbReference type="GO" id="GO:0000976">
    <property type="term" value="F:transcription cis-regulatory region binding"/>
    <property type="evidence" value="ECO:0007669"/>
    <property type="project" value="TreeGrafter"/>
</dbReference>
<evidence type="ECO:0000256" key="4">
    <source>
        <dbReference type="ARBA" id="ARBA00023163"/>
    </source>
</evidence>
<dbReference type="FunFam" id="1.10.10.10:FF:000001">
    <property type="entry name" value="LysR family transcriptional regulator"/>
    <property type="match status" value="1"/>
</dbReference>
<dbReference type="InterPro" id="IPR000847">
    <property type="entry name" value="LysR_HTH_N"/>
</dbReference>
<dbReference type="PANTHER" id="PTHR30126">
    <property type="entry name" value="HTH-TYPE TRANSCRIPTIONAL REGULATOR"/>
    <property type="match status" value="1"/>
</dbReference>
<dbReference type="SUPFAM" id="SSF46785">
    <property type="entry name" value="Winged helix' DNA-binding domain"/>
    <property type="match status" value="1"/>
</dbReference>
<evidence type="ECO:0000256" key="1">
    <source>
        <dbReference type="ARBA" id="ARBA00009437"/>
    </source>
</evidence>
<name>A0A832A7Z2_9BACT</name>